<reference evidence="1" key="1">
    <citation type="submission" date="2019-04" db="EMBL/GenBank/DDBJ databases">
        <title>Microbes associate with the intestines of laboratory mice.</title>
        <authorList>
            <person name="Navarre W."/>
            <person name="Wong E."/>
            <person name="Huang K."/>
            <person name="Tropini C."/>
            <person name="Ng K."/>
            <person name="Yu B."/>
        </authorList>
    </citation>
    <scope>NUCLEOTIDE SEQUENCE</scope>
    <source>
        <strain evidence="1">NM09_H32</strain>
    </source>
</reference>
<sequence length="160" mass="18691">MNRISIALREFLKEETLEIFNNQQHQFASLSDDEEIIVVINECGEENLYLQTGTEQAILAFGEWRKIYDDTLEEIDALKYDIEQILTNQSYVWTIIDAPNCIVGYVSDQGIQYLTDTNEFGWNYQSSNEFFKTIAKDEGSQNFLFWHPGHQVIEPSQFLM</sequence>
<evidence type="ECO:0000313" key="1">
    <source>
        <dbReference type="EMBL" id="TGY66606.1"/>
    </source>
</evidence>
<name>A0AC61R8P9_9FIRM</name>
<dbReference type="Proteomes" id="UP000308836">
    <property type="component" value="Unassembled WGS sequence"/>
</dbReference>
<evidence type="ECO:0000313" key="2">
    <source>
        <dbReference type="Proteomes" id="UP000308836"/>
    </source>
</evidence>
<proteinExistence type="predicted"/>
<gene>
    <name evidence="1" type="ORF">E5336_03500</name>
</gene>
<dbReference type="EMBL" id="SRYG01000005">
    <property type="protein sequence ID" value="TGY66606.1"/>
    <property type="molecule type" value="Genomic_DNA"/>
</dbReference>
<comment type="caution">
    <text evidence="1">The sequence shown here is derived from an EMBL/GenBank/DDBJ whole genome shotgun (WGS) entry which is preliminary data.</text>
</comment>
<protein>
    <submittedName>
        <fullName evidence="1">Uncharacterized protein</fullName>
    </submittedName>
</protein>
<accession>A0AC61R8P9</accession>
<organism evidence="1 2">
    <name type="scientific">Dubosiella muris</name>
    <dbReference type="NCBI Taxonomy" id="3038133"/>
    <lineage>
        <taxon>Bacteria</taxon>
        <taxon>Bacillati</taxon>
        <taxon>Bacillota</taxon>
        <taxon>Erysipelotrichia</taxon>
        <taxon>Erysipelotrichales</taxon>
        <taxon>Erysipelotrichaceae</taxon>
        <taxon>Dubosiella</taxon>
    </lineage>
</organism>
<keyword evidence="2" id="KW-1185">Reference proteome</keyword>